<accession>A0A918T5M6</accession>
<dbReference type="EMBL" id="BMUL01000012">
    <property type="protein sequence ID" value="GHA97539.1"/>
    <property type="molecule type" value="Genomic_DNA"/>
</dbReference>
<feature type="transmembrane region" description="Helical" evidence="2">
    <location>
        <begin position="12"/>
        <end position="27"/>
    </location>
</feature>
<proteinExistence type="predicted"/>
<keyword evidence="4" id="KW-1185">Reference proteome</keyword>
<evidence type="ECO:0000313" key="4">
    <source>
        <dbReference type="Proteomes" id="UP000644020"/>
    </source>
</evidence>
<organism evidence="3 4">
    <name type="scientific">Streptomyces termitum</name>
    <dbReference type="NCBI Taxonomy" id="67368"/>
    <lineage>
        <taxon>Bacteria</taxon>
        <taxon>Bacillati</taxon>
        <taxon>Actinomycetota</taxon>
        <taxon>Actinomycetes</taxon>
        <taxon>Kitasatosporales</taxon>
        <taxon>Streptomycetaceae</taxon>
        <taxon>Streptomyces</taxon>
    </lineage>
</organism>
<keyword evidence="2" id="KW-1133">Transmembrane helix</keyword>
<comment type="caution">
    <text evidence="3">The sequence shown here is derived from an EMBL/GenBank/DDBJ whole genome shotgun (WGS) entry which is preliminary data.</text>
</comment>
<dbReference type="AlphaFoldDB" id="A0A918T5M6"/>
<feature type="transmembrane region" description="Helical" evidence="2">
    <location>
        <begin position="48"/>
        <end position="69"/>
    </location>
</feature>
<keyword evidence="2" id="KW-0812">Transmembrane</keyword>
<protein>
    <submittedName>
        <fullName evidence="3">Uncharacterized protein</fullName>
    </submittedName>
</protein>
<evidence type="ECO:0000256" key="1">
    <source>
        <dbReference type="SAM" id="MobiDB-lite"/>
    </source>
</evidence>
<sequence length="132" mass="14710">MDWLWDRFGDIGLLLFGPLVAWTAWGWRRRLDRAPAWVARGPRWAVRCWVAGFVLLGIGMGGSGVYGLTGLPEPWAVRFFRAAGPMLYLVVFWCLPHGARRGGDRRWPVSGTAEGTAQRNRDDGGSPKGRVT</sequence>
<name>A0A918T5M6_9ACTN</name>
<evidence type="ECO:0000256" key="2">
    <source>
        <dbReference type="SAM" id="Phobius"/>
    </source>
</evidence>
<gene>
    <name evidence="3" type="ORF">GCM10010305_46410</name>
</gene>
<dbReference type="RefSeq" id="WP_189980489.1">
    <property type="nucleotide sequence ID" value="NZ_BMUL01000012.1"/>
</dbReference>
<feature type="transmembrane region" description="Helical" evidence="2">
    <location>
        <begin position="75"/>
        <end position="95"/>
    </location>
</feature>
<dbReference type="Proteomes" id="UP000644020">
    <property type="component" value="Unassembled WGS sequence"/>
</dbReference>
<keyword evidence="2" id="KW-0472">Membrane</keyword>
<feature type="region of interest" description="Disordered" evidence="1">
    <location>
        <begin position="99"/>
        <end position="132"/>
    </location>
</feature>
<evidence type="ECO:0000313" key="3">
    <source>
        <dbReference type="EMBL" id="GHA97539.1"/>
    </source>
</evidence>
<reference evidence="3" key="2">
    <citation type="submission" date="2020-09" db="EMBL/GenBank/DDBJ databases">
        <authorList>
            <person name="Sun Q."/>
            <person name="Ohkuma M."/>
        </authorList>
    </citation>
    <scope>NUCLEOTIDE SEQUENCE</scope>
    <source>
        <strain evidence="3">JCM 4518</strain>
    </source>
</reference>
<reference evidence="3" key="1">
    <citation type="journal article" date="2014" name="Int. J. Syst. Evol. Microbiol.">
        <title>Complete genome sequence of Corynebacterium casei LMG S-19264T (=DSM 44701T), isolated from a smear-ripened cheese.</title>
        <authorList>
            <consortium name="US DOE Joint Genome Institute (JGI-PGF)"/>
            <person name="Walter F."/>
            <person name="Albersmeier A."/>
            <person name="Kalinowski J."/>
            <person name="Ruckert C."/>
        </authorList>
    </citation>
    <scope>NUCLEOTIDE SEQUENCE</scope>
    <source>
        <strain evidence="3">JCM 4518</strain>
    </source>
</reference>